<keyword evidence="10" id="KW-0812">Transmembrane</keyword>
<evidence type="ECO:0000256" key="5">
    <source>
        <dbReference type="ARBA" id="ARBA00023098"/>
    </source>
</evidence>
<evidence type="ECO:0000313" key="12">
    <source>
        <dbReference type="EMBL" id="SMN18611.1"/>
    </source>
</evidence>
<comment type="catalytic activity">
    <reaction evidence="8">
        <text>a sterol ester + H2O = a sterol + a fatty acid + H(+)</text>
        <dbReference type="Rhea" id="RHEA:10100"/>
        <dbReference type="ChEBI" id="CHEBI:15377"/>
        <dbReference type="ChEBI" id="CHEBI:15378"/>
        <dbReference type="ChEBI" id="CHEBI:15889"/>
        <dbReference type="ChEBI" id="CHEBI:28868"/>
        <dbReference type="ChEBI" id="CHEBI:35915"/>
        <dbReference type="EC" id="3.1.1.13"/>
    </reaction>
</comment>
<keyword evidence="10" id="KW-1133">Transmembrane helix</keyword>
<sequence>MFGMLQQFISSIILTSFLSVLFFLSLWHNFVTVHFQSKPDPRDIRSSRTNINPRKKPSPNKIRRYSRESTSSSSPLDLENDDENNIEYDHTITSLRANLPMDYFKPNNGAPKNLNHDHDANEQTRIYDNPFKGDTLSLEDHKLVPDLKYYYRQYNIEVEEFRITTDDGFVLDLWHFIPLGGSSKDQTGKYPLLLLHGLLQSAGAFASSGRSSLAYYLYEQGFDIWLGNNRCGLDPDWDMQKLNNDKKKKWDWDIHEMCQYDLKCLVETVLEKTIHFEKLTLVAHSQGTTQSLLGLVNGEKLYGSTFKLIDKIDNFVALAPAIYPGPLLQEKGFVRFMGMGIDSPWIFGTKSFIPLMMFMRNIGVGTKIFSFFSYIMFNYMFDWNDVLWDKQLRDRNFLFSPVSISVKLMQWWLSSDVNKTSFKYGSNKMFPHDKTWFPIRQETSTTGQTEQDLHLNPPRDSAKHFPQIMLFIPKQDRLVDGERLINHFVNHEDNSVYKIWYIDEYSHLDVLWAHDVIERIGKPIINNIRYPNNPLNDSGTIITATA</sequence>
<dbReference type="EMBL" id="FXLY01000002">
    <property type="protein sequence ID" value="SMN18611.1"/>
    <property type="molecule type" value="Genomic_DNA"/>
</dbReference>
<evidence type="ECO:0000313" key="13">
    <source>
        <dbReference type="Proteomes" id="UP000196158"/>
    </source>
</evidence>
<comment type="similarity">
    <text evidence="2">Belongs to the AB hydrolase superfamily.</text>
</comment>
<gene>
    <name evidence="12" type="ORF">KASA_0Q11209G</name>
</gene>
<dbReference type="AlphaFoldDB" id="A0A1X7QZ19"/>
<dbReference type="FunFam" id="3.40.50.1820:FF:000108">
    <property type="entry name" value="Lipid particle protein"/>
    <property type="match status" value="1"/>
</dbReference>
<dbReference type="Proteomes" id="UP000196158">
    <property type="component" value="Unassembled WGS sequence"/>
</dbReference>
<dbReference type="InterPro" id="IPR029058">
    <property type="entry name" value="AB_hydrolase_fold"/>
</dbReference>
<dbReference type="PANTHER" id="PTHR11005">
    <property type="entry name" value="LYSOSOMAL ACID LIPASE-RELATED"/>
    <property type="match status" value="1"/>
</dbReference>
<dbReference type="GO" id="GO:0016042">
    <property type="term" value="P:lipid catabolic process"/>
    <property type="evidence" value="ECO:0007669"/>
    <property type="project" value="UniProtKB-KW"/>
</dbReference>
<comment type="subcellular location">
    <subcellularLocation>
        <location evidence="1">Membrane</location>
    </subcellularLocation>
</comment>
<feature type="domain" description="Partial AB-hydrolase lipase" evidence="11">
    <location>
        <begin position="148"/>
        <end position="208"/>
    </location>
</feature>
<evidence type="ECO:0000256" key="7">
    <source>
        <dbReference type="ARBA" id="ARBA00039150"/>
    </source>
</evidence>
<dbReference type="OrthoDB" id="6130531at2759"/>
<evidence type="ECO:0000256" key="4">
    <source>
        <dbReference type="ARBA" id="ARBA00022963"/>
    </source>
</evidence>
<dbReference type="SUPFAM" id="SSF53474">
    <property type="entry name" value="alpha/beta-Hydrolases"/>
    <property type="match status" value="1"/>
</dbReference>
<dbReference type="Gene3D" id="3.40.50.1820">
    <property type="entry name" value="alpha/beta hydrolase"/>
    <property type="match status" value="1"/>
</dbReference>
<dbReference type="GO" id="GO:0016020">
    <property type="term" value="C:membrane"/>
    <property type="evidence" value="ECO:0007669"/>
    <property type="project" value="UniProtKB-SubCell"/>
</dbReference>
<evidence type="ECO:0000256" key="10">
    <source>
        <dbReference type="SAM" id="Phobius"/>
    </source>
</evidence>
<dbReference type="InterPro" id="IPR006693">
    <property type="entry name" value="AB_hydrolase_lipase"/>
</dbReference>
<name>A0A1X7QZ19_9SACH</name>
<evidence type="ECO:0000259" key="11">
    <source>
        <dbReference type="Pfam" id="PF04083"/>
    </source>
</evidence>
<protein>
    <recommendedName>
        <fullName evidence="7">sterol esterase</fullName>
        <ecNumber evidence="7">3.1.1.13</ecNumber>
    </recommendedName>
</protein>
<evidence type="ECO:0000256" key="3">
    <source>
        <dbReference type="ARBA" id="ARBA00022801"/>
    </source>
</evidence>
<proteinExistence type="inferred from homology"/>
<organism evidence="12 13">
    <name type="scientific">Maudiozyma saulgeensis</name>
    <dbReference type="NCBI Taxonomy" id="1789683"/>
    <lineage>
        <taxon>Eukaryota</taxon>
        <taxon>Fungi</taxon>
        <taxon>Dikarya</taxon>
        <taxon>Ascomycota</taxon>
        <taxon>Saccharomycotina</taxon>
        <taxon>Saccharomycetes</taxon>
        <taxon>Saccharomycetales</taxon>
        <taxon>Saccharomycetaceae</taxon>
        <taxon>Maudiozyma</taxon>
    </lineage>
</organism>
<accession>A0A1X7QZ19</accession>
<evidence type="ECO:0000256" key="8">
    <source>
        <dbReference type="ARBA" id="ARBA00051395"/>
    </source>
</evidence>
<keyword evidence="6 10" id="KW-0472">Membrane</keyword>
<feature type="compositionally biased region" description="Basic residues" evidence="9">
    <location>
        <begin position="53"/>
        <end position="64"/>
    </location>
</feature>
<feature type="transmembrane region" description="Helical" evidence="10">
    <location>
        <begin position="12"/>
        <end position="35"/>
    </location>
</feature>
<dbReference type="Pfam" id="PF04083">
    <property type="entry name" value="Abhydro_lipase"/>
    <property type="match status" value="1"/>
</dbReference>
<keyword evidence="4" id="KW-0442">Lipid degradation</keyword>
<reference evidence="12 13" key="1">
    <citation type="submission" date="2017-04" db="EMBL/GenBank/DDBJ databases">
        <authorList>
            <person name="Afonso C.L."/>
            <person name="Miller P.J."/>
            <person name="Scott M.A."/>
            <person name="Spackman E."/>
            <person name="Goraichik I."/>
            <person name="Dimitrov K.M."/>
            <person name="Suarez D.L."/>
            <person name="Swayne D.E."/>
        </authorList>
    </citation>
    <scope>NUCLEOTIDE SEQUENCE [LARGE SCALE GENOMIC DNA]</scope>
</reference>
<evidence type="ECO:0000256" key="6">
    <source>
        <dbReference type="ARBA" id="ARBA00023136"/>
    </source>
</evidence>
<dbReference type="EC" id="3.1.1.13" evidence="7"/>
<keyword evidence="5" id="KW-0443">Lipid metabolism</keyword>
<feature type="region of interest" description="Disordered" evidence="9">
    <location>
        <begin position="38"/>
        <end position="83"/>
    </location>
</feature>
<dbReference type="STRING" id="1789683.A0A1X7QZ19"/>
<dbReference type="GO" id="GO:0004771">
    <property type="term" value="F:sterol ester esterase activity"/>
    <property type="evidence" value="ECO:0007669"/>
    <property type="project" value="UniProtKB-EC"/>
</dbReference>
<keyword evidence="3 12" id="KW-0378">Hydrolase</keyword>
<evidence type="ECO:0000256" key="1">
    <source>
        <dbReference type="ARBA" id="ARBA00004370"/>
    </source>
</evidence>
<keyword evidence="13" id="KW-1185">Reference proteome</keyword>
<dbReference type="GO" id="GO:0016125">
    <property type="term" value="P:sterol metabolic process"/>
    <property type="evidence" value="ECO:0007669"/>
    <property type="project" value="UniProtKB-ARBA"/>
</dbReference>
<evidence type="ECO:0000256" key="9">
    <source>
        <dbReference type="SAM" id="MobiDB-lite"/>
    </source>
</evidence>
<evidence type="ECO:0000256" key="2">
    <source>
        <dbReference type="ARBA" id="ARBA00008645"/>
    </source>
</evidence>